<keyword evidence="1" id="KW-1133">Transmembrane helix</keyword>
<gene>
    <name evidence="2" type="ORF">EDD40_7270</name>
</gene>
<keyword evidence="1" id="KW-0812">Transmembrane</keyword>
<sequence>MFTRAALGVTETVDNGEGTCCTGDLDGLLVDRKTSTGECCAAVTDPQDSVEPGCGTKALGDGESVSMEQGRTLSRRTWTTLIVATLLVALTIGVLMGILPPS</sequence>
<protein>
    <submittedName>
        <fullName evidence="2">Uncharacterized protein</fullName>
    </submittedName>
</protein>
<evidence type="ECO:0000256" key="1">
    <source>
        <dbReference type="SAM" id="Phobius"/>
    </source>
</evidence>
<keyword evidence="3" id="KW-1185">Reference proteome</keyword>
<organism evidence="2 3">
    <name type="scientific">Saccharothrix texasensis</name>
    <dbReference type="NCBI Taxonomy" id="103734"/>
    <lineage>
        <taxon>Bacteria</taxon>
        <taxon>Bacillati</taxon>
        <taxon>Actinomycetota</taxon>
        <taxon>Actinomycetes</taxon>
        <taxon>Pseudonocardiales</taxon>
        <taxon>Pseudonocardiaceae</taxon>
        <taxon>Saccharothrix</taxon>
    </lineage>
</organism>
<evidence type="ECO:0000313" key="2">
    <source>
        <dbReference type="EMBL" id="ROP41813.1"/>
    </source>
</evidence>
<evidence type="ECO:0000313" key="3">
    <source>
        <dbReference type="Proteomes" id="UP000268727"/>
    </source>
</evidence>
<keyword evidence="1" id="KW-0472">Membrane</keyword>
<dbReference type="AlphaFoldDB" id="A0A3N1HH22"/>
<comment type="caution">
    <text evidence="2">The sequence shown here is derived from an EMBL/GenBank/DDBJ whole genome shotgun (WGS) entry which is preliminary data.</text>
</comment>
<dbReference type="Proteomes" id="UP000268727">
    <property type="component" value="Unassembled WGS sequence"/>
</dbReference>
<proteinExistence type="predicted"/>
<accession>A0A3N1HH22</accession>
<name>A0A3N1HH22_9PSEU</name>
<reference evidence="2 3" key="1">
    <citation type="submission" date="2018-11" db="EMBL/GenBank/DDBJ databases">
        <title>Sequencing the genomes of 1000 actinobacteria strains.</title>
        <authorList>
            <person name="Klenk H.-P."/>
        </authorList>
    </citation>
    <scope>NUCLEOTIDE SEQUENCE [LARGE SCALE GENOMIC DNA]</scope>
    <source>
        <strain evidence="2 3">DSM 44231</strain>
    </source>
</reference>
<feature type="transmembrane region" description="Helical" evidence="1">
    <location>
        <begin position="77"/>
        <end position="99"/>
    </location>
</feature>
<dbReference type="EMBL" id="RJKM01000001">
    <property type="protein sequence ID" value="ROP41813.1"/>
    <property type="molecule type" value="Genomic_DNA"/>
</dbReference>